<keyword evidence="4" id="KW-1185">Reference proteome</keyword>
<protein>
    <submittedName>
        <fullName evidence="3">Cysteine desulfuration protein SufE</fullName>
    </submittedName>
</protein>
<dbReference type="AlphaFoldDB" id="A0A1H7IVW5"/>
<dbReference type="PANTHER" id="PTHR43597">
    <property type="entry name" value="SULFUR ACCEPTOR PROTEIN CSDE"/>
    <property type="match status" value="1"/>
</dbReference>
<dbReference type="Gene3D" id="3.90.1010.10">
    <property type="match status" value="1"/>
</dbReference>
<dbReference type="RefSeq" id="WP_074865789.1">
    <property type="nucleotide sequence ID" value="NZ_FOAS01000004.1"/>
</dbReference>
<evidence type="ECO:0000256" key="1">
    <source>
        <dbReference type="ARBA" id="ARBA00010282"/>
    </source>
</evidence>
<comment type="similarity">
    <text evidence="1">Belongs to the SufE family.</text>
</comment>
<feature type="domain" description="Fe-S metabolism associated" evidence="2">
    <location>
        <begin position="16"/>
        <end position="129"/>
    </location>
</feature>
<dbReference type="PANTHER" id="PTHR43597:SF5">
    <property type="entry name" value="SUFE-LIKE PROTEIN 2, CHLOROPLASTIC"/>
    <property type="match status" value="1"/>
</dbReference>
<sequence>MSLPAAAQQVLNLLQQSPGFEGRNRALLQLGNQLPSFASEQRNDEDLVPGCDSQVWLRCERHAETLQFSASSDARLIRGLLACLLLRANGLTAAELALLDWPDWLTQLGLKQQLSPSRANGLNAVVQRMLLLSQAI</sequence>
<accession>A0A1H7IVW5</accession>
<reference evidence="3 4" key="1">
    <citation type="submission" date="2016-10" db="EMBL/GenBank/DDBJ databases">
        <authorList>
            <person name="de Groot N.N."/>
        </authorList>
    </citation>
    <scope>NUCLEOTIDE SEQUENCE [LARGE SCALE GENOMIC DNA]</scope>
    <source>
        <strain evidence="3 4">JCM 19513</strain>
    </source>
</reference>
<dbReference type="InterPro" id="IPR003808">
    <property type="entry name" value="Fe-S_metab-assoc_dom"/>
</dbReference>
<evidence type="ECO:0000313" key="3">
    <source>
        <dbReference type="EMBL" id="SEK66536.1"/>
    </source>
</evidence>
<dbReference type="Pfam" id="PF02657">
    <property type="entry name" value="SufE"/>
    <property type="match status" value="1"/>
</dbReference>
<proteinExistence type="inferred from homology"/>
<dbReference type="SUPFAM" id="SSF82649">
    <property type="entry name" value="SufE/NifU"/>
    <property type="match status" value="1"/>
</dbReference>
<organism evidence="3 4">
    <name type="scientific">Atopomonas hussainii</name>
    <dbReference type="NCBI Taxonomy" id="1429083"/>
    <lineage>
        <taxon>Bacteria</taxon>
        <taxon>Pseudomonadati</taxon>
        <taxon>Pseudomonadota</taxon>
        <taxon>Gammaproteobacteria</taxon>
        <taxon>Pseudomonadales</taxon>
        <taxon>Pseudomonadaceae</taxon>
        <taxon>Atopomonas</taxon>
    </lineage>
</organism>
<dbReference type="Proteomes" id="UP000185766">
    <property type="component" value="Unassembled WGS sequence"/>
</dbReference>
<dbReference type="STRING" id="1429083.GCA_001885685_00153"/>
<evidence type="ECO:0000313" key="4">
    <source>
        <dbReference type="Proteomes" id="UP000185766"/>
    </source>
</evidence>
<gene>
    <name evidence="3" type="ORF">SAMN05216214_10494</name>
</gene>
<evidence type="ECO:0000259" key="2">
    <source>
        <dbReference type="Pfam" id="PF02657"/>
    </source>
</evidence>
<name>A0A1H7IVW5_9GAMM</name>
<dbReference type="EMBL" id="FOAS01000004">
    <property type="protein sequence ID" value="SEK66536.1"/>
    <property type="molecule type" value="Genomic_DNA"/>
</dbReference>